<dbReference type="EMBL" id="JAAVUM010000002">
    <property type="protein sequence ID" value="NKE04659.1"/>
    <property type="molecule type" value="Genomic_DNA"/>
</dbReference>
<dbReference type="Proteomes" id="UP000587942">
    <property type="component" value="Unassembled WGS sequence"/>
</dbReference>
<comment type="caution">
    <text evidence="1">The sequence shown here is derived from an EMBL/GenBank/DDBJ whole genome shotgun (WGS) entry which is preliminary data.</text>
</comment>
<dbReference type="RefSeq" id="WP_167831152.1">
    <property type="nucleotide sequence ID" value="NZ_JAAVUM010000002.1"/>
</dbReference>
<evidence type="ECO:0000313" key="2">
    <source>
        <dbReference type="Proteomes" id="UP000587942"/>
    </source>
</evidence>
<reference evidence="1 2" key="1">
    <citation type="submission" date="2020-03" db="EMBL/GenBank/DDBJ databases">
        <authorList>
            <person name="Sun Q."/>
        </authorList>
    </citation>
    <scope>NUCLEOTIDE SEQUENCE [LARGE SCALE GENOMIC DNA]</scope>
    <source>
        <strain evidence="1 2">KACC 21451</strain>
    </source>
</reference>
<name>A0A846TCW7_9BACI</name>
<evidence type="ECO:0000313" key="1">
    <source>
        <dbReference type="EMBL" id="NKE04659.1"/>
    </source>
</evidence>
<dbReference type="AlphaFoldDB" id="A0A846TCW7"/>
<organism evidence="1 2">
    <name type="scientific">Mesobacillus selenatarsenatis</name>
    <dbReference type="NCBI Taxonomy" id="388741"/>
    <lineage>
        <taxon>Bacteria</taxon>
        <taxon>Bacillati</taxon>
        <taxon>Bacillota</taxon>
        <taxon>Bacilli</taxon>
        <taxon>Bacillales</taxon>
        <taxon>Bacillaceae</taxon>
        <taxon>Mesobacillus</taxon>
    </lineage>
</organism>
<sequence length="147" mass="17207">MELPNGVTGFYEGSNEPPKMDSKQLKSLCFNYFKTNGGKILEVWEPRECTNFFDIKVNLRDKSFHILLNEHYPLLAFASDVKIGQINFIDKPSLGELFSGFYNVLKAEDLDNKLFEDQNNNLNRAELEQIKYWKPQRIGDVIFNFWD</sequence>
<proteinExistence type="predicted"/>
<protein>
    <submittedName>
        <fullName evidence="1">Uncharacterized protein</fullName>
    </submittedName>
</protein>
<accession>A0A846TCW7</accession>
<gene>
    <name evidence="1" type="ORF">GWK17_04100</name>
</gene>